<dbReference type="Pfam" id="PF04690">
    <property type="entry name" value="YABBY"/>
    <property type="match status" value="1"/>
</dbReference>
<organism evidence="2 3">
    <name type="scientific">Porphyridium purpureum</name>
    <name type="common">Red alga</name>
    <name type="synonym">Porphyridium cruentum</name>
    <dbReference type="NCBI Taxonomy" id="35688"/>
    <lineage>
        <taxon>Eukaryota</taxon>
        <taxon>Rhodophyta</taxon>
        <taxon>Bangiophyceae</taxon>
        <taxon>Porphyridiales</taxon>
        <taxon>Porphyridiaceae</taxon>
        <taxon>Porphyridium</taxon>
    </lineage>
</organism>
<evidence type="ECO:0000313" key="2">
    <source>
        <dbReference type="EMBL" id="KAA8491758.1"/>
    </source>
</evidence>
<evidence type="ECO:0000259" key="1">
    <source>
        <dbReference type="Pfam" id="PF04690"/>
    </source>
</evidence>
<protein>
    <submittedName>
        <fullName evidence="2">Axial regulator YABBY 5</fullName>
    </submittedName>
</protein>
<dbReference type="CDD" id="cd00084">
    <property type="entry name" value="HMG-box_SF"/>
    <property type="match status" value="1"/>
</dbReference>
<dbReference type="SUPFAM" id="SSF47095">
    <property type="entry name" value="HMG-box"/>
    <property type="match status" value="1"/>
</dbReference>
<dbReference type="Gene3D" id="1.10.30.10">
    <property type="entry name" value="High mobility group box domain"/>
    <property type="match status" value="1"/>
</dbReference>
<keyword evidence="3" id="KW-1185">Reference proteome</keyword>
<name>A0A5J4YKF9_PORPP</name>
<comment type="caution">
    <text evidence="2">The sequence shown here is derived from an EMBL/GenBank/DDBJ whole genome shotgun (WGS) entry which is preliminary data.</text>
</comment>
<reference evidence="3" key="1">
    <citation type="journal article" date="2019" name="Nat. Commun.">
        <title>Expansion of phycobilisome linker gene families in mesophilic red algae.</title>
        <authorList>
            <person name="Lee J."/>
            <person name="Kim D."/>
            <person name="Bhattacharya D."/>
            <person name="Yoon H.S."/>
        </authorList>
    </citation>
    <scope>NUCLEOTIDE SEQUENCE [LARGE SCALE GENOMIC DNA]</scope>
    <source>
        <strain evidence="3">CCMP 1328</strain>
    </source>
</reference>
<dbReference type="OrthoDB" id="667577at2759"/>
<proteinExistence type="predicted"/>
<sequence length="70" mass="8127">MTNFEFARVYLLFPTIIERRLAPQYNQFMKNNVSKVKADNPGITHKEAFKQVALMWATAKENPKVNKEVA</sequence>
<dbReference type="EMBL" id="VRMN01000011">
    <property type="protein sequence ID" value="KAA8491758.1"/>
    <property type="molecule type" value="Genomic_DNA"/>
</dbReference>
<dbReference type="AlphaFoldDB" id="A0A5J4YKF9"/>
<feature type="domain" description="YABBY protein C-terminal" evidence="1">
    <location>
        <begin position="19"/>
        <end position="59"/>
    </location>
</feature>
<dbReference type="InterPro" id="IPR056775">
    <property type="entry name" value="YABBY_C"/>
</dbReference>
<dbReference type="InterPro" id="IPR036910">
    <property type="entry name" value="HMG_box_dom_sf"/>
</dbReference>
<accession>A0A5J4YKF9</accession>
<gene>
    <name evidence="2" type="ORF">FVE85_8240</name>
</gene>
<dbReference type="Proteomes" id="UP000324585">
    <property type="component" value="Unassembled WGS sequence"/>
</dbReference>
<evidence type="ECO:0000313" key="3">
    <source>
        <dbReference type="Proteomes" id="UP000324585"/>
    </source>
</evidence>